<proteinExistence type="inferred from homology"/>
<gene>
    <name evidence="3" type="ordered locus">Dred_1450</name>
</gene>
<dbReference type="EMBL" id="CP000612">
    <property type="protein sequence ID" value="ABO49980.1"/>
    <property type="molecule type" value="Genomic_DNA"/>
</dbReference>
<dbReference type="STRING" id="349161.Dred_1450"/>
<dbReference type="Proteomes" id="UP000001556">
    <property type="component" value="Chromosome"/>
</dbReference>
<protein>
    <submittedName>
        <fullName evidence="3">Di-trans,poly-cis-decaprenylcistransferase</fullName>
        <ecNumber evidence="3">2.5.1.31</ecNumber>
    </submittedName>
</protein>
<dbReference type="InterPro" id="IPR001441">
    <property type="entry name" value="UPP_synth-like"/>
</dbReference>
<dbReference type="Gene3D" id="3.40.1180.10">
    <property type="entry name" value="Decaprenyl diphosphate synthase-like"/>
    <property type="match status" value="1"/>
</dbReference>
<evidence type="ECO:0000313" key="3">
    <source>
        <dbReference type="EMBL" id="ABO49980.1"/>
    </source>
</evidence>
<dbReference type="PANTHER" id="PTHR10291:SF43">
    <property type="entry name" value="DEHYDRODOLICHYL DIPHOSPHATE SYNTHASE COMPLEX SUBUNIT DHDDS"/>
    <property type="match status" value="1"/>
</dbReference>
<dbReference type="Pfam" id="PF01255">
    <property type="entry name" value="Prenyltransf"/>
    <property type="match status" value="1"/>
</dbReference>
<dbReference type="GO" id="GO:0008834">
    <property type="term" value="F:ditrans,polycis-undecaprenyl-diphosphate synthase [(2E,6E)-farnesyl-diphosphate specific] activity"/>
    <property type="evidence" value="ECO:0007669"/>
    <property type="project" value="UniProtKB-EC"/>
</dbReference>
<dbReference type="OrthoDB" id="4191603at2"/>
<keyword evidence="1 3" id="KW-0808">Transferase</keyword>
<accession>A4J4H7</accession>
<dbReference type="RefSeq" id="WP_011877797.1">
    <property type="nucleotide sequence ID" value="NC_009253.1"/>
</dbReference>
<sequence>MIPKFKRLPKHIGIIPDGNRRWAQNQGLAKEAGYDHGITPGFDLYQICLELGIPEITFYGFTVDNTKRPPVQKKAFQKACVDAVNILANRDASLLVIGNHESAQFPKELLPYTTRKIFGSNRIKINFLVNYGWKWDLNQAFNNNSMDSSYFHEKIASKDISRIDLIIRWGGRRRLSGFLPVQSIYADFYVVEDLWPNFRSEQFYEALMWYQDQDITLGG</sequence>
<dbReference type="CDD" id="cd00475">
    <property type="entry name" value="Cis_IPPS"/>
    <property type="match status" value="1"/>
</dbReference>
<name>A4J4H7_DESRM</name>
<dbReference type="SUPFAM" id="SSF64005">
    <property type="entry name" value="Undecaprenyl diphosphate synthase"/>
    <property type="match status" value="1"/>
</dbReference>
<dbReference type="InterPro" id="IPR036424">
    <property type="entry name" value="UPP_synth-like_sf"/>
</dbReference>
<evidence type="ECO:0000256" key="2">
    <source>
        <dbReference type="ARBA" id="ARBA00038453"/>
    </source>
</evidence>
<comment type="similarity">
    <text evidence="2">Belongs to the UPP synthase family. Z-FPP synthase subfamily.</text>
</comment>
<organism evidence="3 4">
    <name type="scientific">Desulforamulus reducens (strain ATCC BAA-1160 / DSM 100696 / MI-1)</name>
    <name type="common">Desulfotomaculum reducens</name>
    <dbReference type="NCBI Taxonomy" id="349161"/>
    <lineage>
        <taxon>Bacteria</taxon>
        <taxon>Bacillati</taxon>
        <taxon>Bacillota</taxon>
        <taxon>Clostridia</taxon>
        <taxon>Eubacteriales</taxon>
        <taxon>Peptococcaceae</taxon>
        <taxon>Desulforamulus</taxon>
    </lineage>
</organism>
<dbReference type="KEGG" id="drm:Dred_1450"/>
<keyword evidence="4" id="KW-1185">Reference proteome</keyword>
<evidence type="ECO:0000313" key="4">
    <source>
        <dbReference type="Proteomes" id="UP000001556"/>
    </source>
</evidence>
<dbReference type="EC" id="2.5.1.31" evidence="3"/>
<dbReference type="HOGENOM" id="CLU_038505_1_1_9"/>
<dbReference type="eggNOG" id="COG0020">
    <property type="taxonomic scope" value="Bacteria"/>
</dbReference>
<dbReference type="AlphaFoldDB" id="A4J4H7"/>
<dbReference type="PANTHER" id="PTHR10291">
    <property type="entry name" value="DEHYDRODOLICHYL DIPHOSPHATE SYNTHASE FAMILY MEMBER"/>
    <property type="match status" value="1"/>
</dbReference>
<dbReference type="GO" id="GO:0016094">
    <property type="term" value="P:polyprenol biosynthetic process"/>
    <property type="evidence" value="ECO:0007669"/>
    <property type="project" value="TreeGrafter"/>
</dbReference>
<reference evidence="3 4" key="1">
    <citation type="submission" date="2007-03" db="EMBL/GenBank/DDBJ databases">
        <title>Complete sequence of Desulfotomaculum reducens MI-1.</title>
        <authorList>
            <consortium name="US DOE Joint Genome Institute"/>
            <person name="Copeland A."/>
            <person name="Lucas S."/>
            <person name="Lapidus A."/>
            <person name="Barry K."/>
            <person name="Detter J.C."/>
            <person name="Glavina del Rio T."/>
            <person name="Hammon N."/>
            <person name="Israni S."/>
            <person name="Dalin E."/>
            <person name="Tice H."/>
            <person name="Pitluck S."/>
            <person name="Sims D."/>
            <person name="Brettin T."/>
            <person name="Bruce D."/>
            <person name="Han C."/>
            <person name="Tapia R."/>
            <person name="Schmutz J."/>
            <person name="Larimer F."/>
            <person name="Land M."/>
            <person name="Hauser L."/>
            <person name="Kyrpides N."/>
            <person name="Kim E."/>
            <person name="Tebo B.M."/>
            <person name="Richardson P."/>
        </authorList>
    </citation>
    <scope>NUCLEOTIDE SEQUENCE [LARGE SCALE GENOMIC DNA]</scope>
    <source>
        <strain evidence="3 4">MI-1</strain>
    </source>
</reference>
<evidence type="ECO:0000256" key="1">
    <source>
        <dbReference type="ARBA" id="ARBA00022679"/>
    </source>
</evidence>